<evidence type="ECO:0000313" key="1">
    <source>
        <dbReference type="EMBL" id="KDE97104.1"/>
    </source>
</evidence>
<evidence type="ECO:0000313" key="2">
    <source>
        <dbReference type="Proteomes" id="UP000022835"/>
    </source>
</evidence>
<dbReference type="eggNOG" id="ENOG50329JF">
    <property type="taxonomic scope" value="Bacteria"/>
</dbReference>
<dbReference type="STRING" id="1440774.Y900_027845"/>
<organism evidence="1 2">
    <name type="scientific">Mycolicibacterium aromaticivorans JS19b1 = JCM 16368</name>
    <dbReference type="NCBI Taxonomy" id="1440774"/>
    <lineage>
        <taxon>Bacteria</taxon>
        <taxon>Bacillati</taxon>
        <taxon>Actinomycetota</taxon>
        <taxon>Actinomycetes</taxon>
        <taxon>Mycobacteriales</taxon>
        <taxon>Mycobacteriaceae</taxon>
        <taxon>Mycolicibacterium</taxon>
    </lineage>
</organism>
<dbReference type="EMBL" id="JALN02000002">
    <property type="protein sequence ID" value="KDE97104.1"/>
    <property type="molecule type" value="Genomic_DNA"/>
</dbReference>
<dbReference type="AlphaFoldDB" id="A0A064C8Y1"/>
<gene>
    <name evidence="1" type="ORF">Y900_027845</name>
</gene>
<protein>
    <submittedName>
        <fullName evidence="1">Uncharacterized protein</fullName>
    </submittedName>
</protein>
<accession>A0A064C8Y1</accession>
<proteinExistence type="predicted"/>
<dbReference type="RefSeq" id="WP_036348346.1">
    <property type="nucleotide sequence ID" value="NZ_JALN02000002.1"/>
</dbReference>
<keyword evidence="2" id="KW-1185">Reference proteome</keyword>
<sequence length="203" mass="23029">MLQYPDPQIVVDDLGDKFLRAFVQAVDAARADLTAFEQFKPEWFVNFSKRFVANFIHERMWDSMTRQVASHPDVTVVDEEPTRQIHYGTNYVVRFKRHASNLRIETFPTGGALAFWTNQAALPGLDLVTLAMGYIWDTDLGEIGDAILSFRDGKNKPVWSVTLKSRGGEAATDIMWEPIDPQLPQLDLSEVAEEHDEGTMDQP</sequence>
<comment type="caution">
    <text evidence="1">The sequence shown here is derived from an EMBL/GenBank/DDBJ whole genome shotgun (WGS) entry which is preliminary data.</text>
</comment>
<dbReference type="OrthoDB" id="3831401at2"/>
<name>A0A064C8Y1_9MYCO</name>
<dbReference type="Proteomes" id="UP000022835">
    <property type="component" value="Unassembled WGS sequence"/>
</dbReference>
<reference evidence="1" key="1">
    <citation type="submission" date="2014-05" db="EMBL/GenBank/DDBJ databases">
        <title>Genome sequence of Mycobacterium aromaticivorans strain JS19b1T (= DSM 45407T).</title>
        <authorList>
            <person name="Kwak Y."/>
            <person name="Park G.-S."/>
            <person name="Li Q.X."/>
            <person name="Lee S.-E."/>
            <person name="Shin J.-H."/>
        </authorList>
    </citation>
    <scope>NUCLEOTIDE SEQUENCE [LARGE SCALE GENOMIC DNA]</scope>
    <source>
        <strain evidence="1">JS19b1</strain>
    </source>
</reference>